<dbReference type="AlphaFoldDB" id="A0A183DVG4"/>
<keyword evidence="5 6" id="KW-0472">Membrane</keyword>
<dbReference type="GO" id="GO:0000139">
    <property type="term" value="C:Golgi membrane"/>
    <property type="evidence" value="ECO:0007669"/>
    <property type="project" value="InterPro"/>
</dbReference>
<keyword evidence="8" id="KW-1185">Reference proteome</keyword>
<evidence type="ECO:0000256" key="1">
    <source>
        <dbReference type="ARBA" id="ARBA00004141"/>
    </source>
</evidence>
<proteinExistence type="predicted"/>
<evidence type="ECO:0000256" key="2">
    <source>
        <dbReference type="ARBA" id="ARBA00022597"/>
    </source>
</evidence>
<sequence>MLGRRLTRQQWIALMLLSAGVTDIQIQYTPTKRIPQITEKPLLGFAAVLTMCFTSAFAGKFEIHCNWKMS</sequence>
<evidence type="ECO:0000256" key="6">
    <source>
        <dbReference type="SAM" id="Phobius"/>
    </source>
</evidence>
<evidence type="ECO:0000256" key="5">
    <source>
        <dbReference type="ARBA" id="ARBA00023136"/>
    </source>
</evidence>
<evidence type="ECO:0000313" key="8">
    <source>
        <dbReference type="Proteomes" id="UP000271098"/>
    </source>
</evidence>
<gene>
    <name evidence="7" type="ORF">GPUH_LOCUS12705</name>
</gene>
<dbReference type="EMBL" id="UYRT01079537">
    <property type="protein sequence ID" value="VDN20911.1"/>
    <property type="molecule type" value="Genomic_DNA"/>
</dbReference>
<comment type="subcellular location">
    <subcellularLocation>
        <location evidence="1">Membrane</location>
        <topology evidence="1">Multi-pass membrane protein</topology>
    </subcellularLocation>
</comment>
<evidence type="ECO:0000256" key="3">
    <source>
        <dbReference type="ARBA" id="ARBA00022692"/>
    </source>
</evidence>
<keyword evidence="2" id="KW-0813">Transport</keyword>
<protein>
    <submittedName>
        <fullName evidence="9">Secreted protein</fullName>
    </submittedName>
</protein>
<evidence type="ECO:0000313" key="9">
    <source>
        <dbReference type="WBParaSite" id="GPUH_0001271901-mRNA-1"/>
    </source>
</evidence>
<dbReference type="Pfam" id="PF04142">
    <property type="entry name" value="Nuc_sug_transp"/>
    <property type="match status" value="1"/>
</dbReference>
<evidence type="ECO:0000313" key="7">
    <source>
        <dbReference type="EMBL" id="VDN20911.1"/>
    </source>
</evidence>
<organism evidence="9">
    <name type="scientific">Gongylonema pulchrum</name>
    <dbReference type="NCBI Taxonomy" id="637853"/>
    <lineage>
        <taxon>Eukaryota</taxon>
        <taxon>Metazoa</taxon>
        <taxon>Ecdysozoa</taxon>
        <taxon>Nematoda</taxon>
        <taxon>Chromadorea</taxon>
        <taxon>Rhabditida</taxon>
        <taxon>Spirurina</taxon>
        <taxon>Spiruromorpha</taxon>
        <taxon>Spiruroidea</taxon>
        <taxon>Gongylonematidae</taxon>
        <taxon>Gongylonema</taxon>
    </lineage>
</organism>
<reference evidence="7 8" key="2">
    <citation type="submission" date="2018-11" db="EMBL/GenBank/DDBJ databases">
        <authorList>
            <consortium name="Pathogen Informatics"/>
        </authorList>
    </citation>
    <scope>NUCLEOTIDE SEQUENCE [LARGE SCALE GENOMIC DNA]</scope>
</reference>
<reference evidence="9" key="1">
    <citation type="submission" date="2016-06" db="UniProtKB">
        <authorList>
            <consortium name="WormBaseParasite"/>
        </authorList>
    </citation>
    <scope>IDENTIFICATION</scope>
</reference>
<keyword evidence="3 6" id="KW-0812">Transmembrane</keyword>
<dbReference type="Proteomes" id="UP000271098">
    <property type="component" value="Unassembled WGS sequence"/>
</dbReference>
<name>A0A183DVG4_9BILA</name>
<evidence type="ECO:0000256" key="4">
    <source>
        <dbReference type="ARBA" id="ARBA00022989"/>
    </source>
</evidence>
<dbReference type="WBParaSite" id="GPUH_0001271901-mRNA-1">
    <property type="protein sequence ID" value="GPUH_0001271901-mRNA-1"/>
    <property type="gene ID" value="GPUH_0001271901"/>
</dbReference>
<keyword evidence="2" id="KW-0762">Sugar transport</keyword>
<keyword evidence="4 6" id="KW-1133">Transmembrane helix</keyword>
<dbReference type="InterPro" id="IPR007271">
    <property type="entry name" value="Nuc_sug_transpt"/>
</dbReference>
<feature type="transmembrane region" description="Helical" evidence="6">
    <location>
        <begin position="42"/>
        <end position="61"/>
    </location>
</feature>
<accession>A0A183DVG4</accession>
<dbReference type="GO" id="GO:0015165">
    <property type="term" value="F:pyrimidine nucleotide-sugar transmembrane transporter activity"/>
    <property type="evidence" value="ECO:0007669"/>
    <property type="project" value="InterPro"/>
</dbReference>